<dbReference type="InterPro" id="IPR017039">
    <property type="entry name" value="Virul_fac_BrkB"/>
</dbReference>
<feature type="transmembrane region" description="Helical" evidence="6">
    <location>
        <begin position="152"/>
        <end position="173"/>
    </location>
</feature>
<feature type="transmembrane region" description="Helical" evidence="6">
    <location>
        <begin position="34"/>
        <end position="58"/>
    </location>
</feature>
<evidence type="ECO:0000256" key="3">
    <source>
        <dbReference type="ARBA" id="ARBA00022692"/>
    </source>
</evidence>
<dbReference type="Pfam" id="PF03631">
    <property type="entry name" value="Virul_fac_BrkB"/>
    <property type="match status" value="1"/>
</dbReference>
<keyword evidence="3 6" id="KW-0812">Transmembrane</keyword>
<dbReference type="RefSeq" id="WP_193498388.1">
    <property type="nucleotide sequence ID" value="NZ_CP063169.1"/>
</dbReference>
<dbReference type="AlphaFoldDB" id="A0A7M1SYL8"/>
<feature type="transmembrane region" description="Helical" evidence="6">
    <location>
        <begin position="258"/>
        <end position="277"/>
    </location>
</feature>
<reference evidence="7 8" key="1">
    <citation type="submission" date="2020-10" db="EMBL/GenBank/DDBJ databases">
        <title>Haloactinobacterium sp. RN3S43, a bacterium isolated from saline soil.</title>
        <authorList>
            <person name="Sun J.-Q."/>
        </authorList>
    </citation>
    <scope>NUCLEOTIDE SEQUENCE [LARGE SCALE GENOMIC DNA]</scope>
    <source>
        <strain evidence="7 8">RN3S43</strain>
    </source>
</reference>
<keyword evidence="5 6" id="KW-0472">Membrane</keyword>
<gene>
    <name evidence="7" type="ORF">IM660_05505</name>
</gene>
<feature type="transmembrane region" description="Helical" evidence="6">
    <location>
        <begin position="101"/>
        <end position="121"/>
    </location>
</feature>
<proteinExistence type="predicted"/>
<keyword evidence="8" id="KW-1185">Reference proteome</keyword>
<dbReference type="PANTHER" id="PTHR30213">
    <property type="entry name" value="INNER MEMBRANE PROTEIN YHJD"/>
    <property type="match status" value="1"/>
</dbReference>
<dbReference type="EMBL" id="CP063169">
    <property type="protein sequence ID" value="QOR71733.1"/>
    <property type="molecule type" value="Genomic_DNA"/>
</dbReference>
<sequence length="359" mass="38293">MAGTNTGLAGFIDWLKKTRVMRALSRYGAANGNLLAGGIAFAGLFSVFGALTIAYTAFMKVLGGNEELRQQVIDAAAESLPGLIRTEEFDEGMISPSQLEFNTGTGIVGIVAALVLINMAFRVPAALRSSIRTMFGLVSPPEHPVLGKLRDVLGFVGLVLSVILTSAMGIAAGAAGEWLLSLAGWESTSAGQWLLRIFGLVIVLLVDWAVFMWIFRTLAGVRPPRHDLVIGALLAAIGAGALRYLGTSVVGGNLSENPIFASAAVLGTLLLWINLVVRVTLLMAAWTANAPAHPEVADEMITHFDETPNYVTLSDPRTLEWQHDPVTGRVQPEFPPPPEPYWGGLIGWVGRKISGARRA</sequence>
<feature type="transmembrane region" description="Helical" evidence="6">
    <location>
        <begin position="227"/>
        <end position="246"/>
    </location>
</feature>
<keyword evidence="4 6" id="KW-1133">Transmembrane helix</keyword>
<evidence type="ECO:0000313" key="8">
    <source>
        <dbReference type="Proteomes" id="UP000593758"/>
    </source>
</evidence>
<dbReference type="GO" id="GO:0005886">
    <property type="term" value="C:plasma membrane"/>
    <property type="evidence" value="ECO:0007669"/>
    <property type="project" value="UniProtKB-SubCell"/>
</dbReference>
<dbReference type="KEGG" id="halt:IM660_05505"/>
<evidence type="ECO:0000256" key="6">
    <source>
        <dbReference type="SAM" id="Phobius"/>
    </source>
</evidence>
<protein>
    <submittedName>
        <fullName evidence="7">YihY/virulence factor BrkB family protein</fullName>
    </submittedName>
</protein>
<evidence type="ECO:0000256" key="5">
    <source>
        <dbReference type="ARBA" id="ARBA00023136"/>
    </source>
</evidence>
<accession>A0A7M1SYL8</accession>
<evidence type="ECO:0000256" key="4">
    <source>
        <dbReference type="ARBA" id="ARBA00022989"/>
    </source>
</evidence>
<dbReference type="PANTHER" id="PTHR30213:SF1">
    <property type="entry name" value="INNER MEMBRANE PROTEIN YHJD"/>
    <property type="match status" value="1"/>
</dbReference>
<evidence type="ECO:0000256" key="2">
    <source>
        <dbReference type="ARBA" id="ARBA00022475"/>
    </source>
</evidence>
<keyword evidence="2" id="KW-1003">Cell membrane</keyword>
<organism evidence="7 8">
    <name type="scientific">Ruania alkalisoli</name>
    <dbReference type="NCBI Taxonomy" id="2779775"/>
    <lineage>
        <taxon>Bacteria</taxon>
        <taxon>Bacillati</taxon>
        <taxon>Actinomycetota</taxon>
        <taxon>Actinomycetes</taxon>
        <taxon>Micrococcales</taxon>
        <taxon>Ruaniaceae</taxon>
        <taxon>Ruania</taxon>
    </lineage>
</organism>
<comment type="subcellular location">
    <subcellularLocation>
        <location evidence="1">Cell membrane</location>
        <topology evidence="1">Multi-pass membrane protein</topology>
    </subcellularLocation>
</comment>
<name>A0A7M1SYL8_9MICO</name>
<evidence type="ECO:0000256" key="1">
    <source>
        <dbReference type="ARBA" id="ARBA00004651"/>
    </source>
</evidence>
<evidence type="ECO:0000313" key="7">
    <source>
        <dbReference type="EMBL" id="QOR71733.1"/>
    </source>
</evidence>
<feature type="transmembrane region" description="Helical" evidence="6">
    <location>
        <begin position="193"/>
        <end position="215"/>
    </location>
</feature>
<dbReference type="Proteomes" id="UP000593758">
    <property type="component" value="Chromosome"/>
</dbReference>